<gene>
    <name evidence="2" type="ORF">ACAOBT_LOCUS3584</name>
</gene>
<organism evidence="2 3">
    <name type="scientific">Acanthoscelides obtectus</name>
    <name type="common">Bean weevil</name>
    <name type="synonym">Bruchus obtectus</name>
    <dbReference type="NCBI Taxonomy" id="200917"/>
    <lineage>
        <taxon>Eukaryota</taxon>
        <taxon>Metazoa</taxon>
        <taxon>Ecdysozoa</taxon>
        <taxon>Arthropoda</taxon>
        <taxon>Hexapoda</taxon>
        <taxon>Insecta</taxon>
        <taxon>Pterygota</taxon>
        <taxon>Neoptera</taxon>
        <taxon>Endopterygota</taxon>
        <taxon>Coleoptera</taxon>
        <taxon>Polyphaga</taxon>
        <taxon>Cucujiformia</taxon>
        <taxon>Chrysomeloidea</taxon>
        <taxon>Chrysomelidae</taxon>
        <taxon>Bruchinae</taxon>
        <taxon>Bruchini</taxon>
        <taxon>Acanthoscelides</taxon>
    </lineage>
</organism>
<dbReference type="OrthoDB" id="6339047at2759"/>
<reference evidence="2" key="1">
    <citation type="submission" date="2022-03" db="EMBL/GenBank/DDBJ databases">
        <authorList>
            <person name="Sayadi A."/>
        </authorList>
    </citation>
    <scope>NUCLEOTIDE SEQUENCE</scope>
</reference>
<evidence type="ECO:0000313" key="3">
    <source>
        <dbReference type="Proteomes" id="UP001152888"/>
    </source>
</evidence>
<dbReference type="Proteomes" id="UP001152888">
    <property type="component" value="Unassembled WGS sequence"/>
</dbReference>
<protein>
    <submittedName>
        <fullName evidence="2">Uncharacterized protein</fullName>
    </submittedName>
</protein>
<sequence>MALVDHCFCCSVLIASGFFAAYLLIAYLIAFAFELLWILESETALPAAAVLLCAEYFAMALFAALLIHGLATKNSVCLIAWMFSVTVLTFPEAGMVIYMSIQYWRIENLYGMTELACWLVRISVNVIEVVLVQSVYTIWKDEDLVNKRFRELNMAAITLQGEEIPPLNSEFYQNNGYEHSIENLNATLSRYGSTPNLWNNPLPVPNNLLSIPYDSYQFYTTQSEFNASIFVPNFAYSDASLPGKRALSLMDLRYLEDQPFIDKMPNQHHSWIQQSITETSSALVPNYLTDKDKWKLGSNNRLTKSQSVDALNEINKGGSHIIKNRSGFYAQPIANYGVPIYYGPLDGPDFLIYKKQVDKLTSKNSLSNTSADDVQKYRDVAL</sequence>
<dbReference type="AlphaFoldDB" id="A0A9P0NX60"/>
<keyword evidence="3" id="KW-1185">Reference proteome</keyword>
<proteinExistence type="predicted"/>
<keyword evidence="1" id="KW-0472">Membrane</keyword>
<comment type="caution">
    <text evidence="2">The sequence shown here is derived from an EMBL/GenBank/DDBJ whole genome shotgun (WGS) entry which is preliminary data.</text>
</comment>
<accession>A0A9P0NX60</accession>
<evidence type="ECO:0000313" key="2">
    <source>
        <dbReference type="EMBL" id="CAH1960180.1"/>
    </source>
</evidence>
<keyword evidence="1" id="KW-0812">Transmembrane</keyword>
<feature type="transmembrane region" description="Helical" evidence="1">
    <location>
        <begin position="12"/>
        <end position="38"/>
    </location>
</feature>
<evidence type="ECO:0000256" key="1">
    <source>
        <dbReference type="SAM" id="Phobius"/>
    </source>
</evidence>
<name>A0A9P0NX60_ACAOB</name>
<dbReference type="EMBL" id="CAKOFQ010006687">
    <property type="protein sequence ID" value="CAH1960180.1"/>
    <property type="molecule type" value="Genomic_DNA"/>
</dbReference>
<feature type="transmembrane region" description="Helical" evidence="1">
    <location>
        <begin position="78"/>
        <end position="98"/>
    </location>
</feature>
<keyword evidence="1" id="KW-1133">Transmembrane helix</keyword>
<feature type="transmembrane region" description="Helical" evidence="1">
    <location>
        <begin position="44"/>
        <end position="66"/>
    </location>
</feature>